<evidence type="ECO:0000313" key="3">
    <source>
        <dbReference type="EMBL" id="KAL0097079.1"/>
    </source>
</evidence>
<keyword evidence="2" id="KW-0732">Signal</keyword>
<dbReference type="Proteomes" id="UP001448207">
    <property type="component" value="Unassembled WGS sequence"/>
</dbReference>
<feature type="signal peptide" evidence="2">
    <location>
        <begin position="1"/>
        <end position="23"/>
    </location>
</feature>
<feature type="compositionally biased region" description="Basic residues" evidence="1">
    <location>
        <begin position="35"/>
        <end position="47"/>
    </location>
</feature>
<protein>
    <submittedName>
        <fullName evidence="3">Uncharacterized protein</fullName>
    </submittedName>
</protein>
<reference evidence="3 4" key="1">
    <citation type="submission" date="2024-04" db="EMBL/GenBank/DDBJ databases">
        <title>Symmetric and asymmetric DNA N6-adenine methylation regulates different biological responses in Mucorales.</title>
        <authorList>
            <consortium name="Lawrence Berkeley National Laboratory"/>
            <person name="Lax C."/>
            <person name="Mondo S.J."/>
            <person name="Osorio-Concepcion M."/>
            <person name="Muszewska A."/>
            <person name="Corrochano-Luque M."/>
            <person name="Gutierrez G."/>
            <person name="Riley R."/>
            <person name="Lipzen A."/>
            <person name="Guo J."/>
            <person name="Hundley H."/>
            <person name="Amirebrahimi M."/>
            <person name="Ng V."/>
            <person name="Lorenzo-Gutierrez D."/>
            <person name="Binder U."/>
            <person name="Yang J."/>
            <person name="Song Y."/>
            <person name="Canovas D."/>
            <person name="Navarro E."/>
            <person name="Freitag M."/>
            <person name="Gabaldon T."/>
            <person name="Grigoriev I.V."/>
            <person name="Corrochano L.M."/>
            <person name="Nicolas F.E."/>
            <person name="Garre V."/>
        </authorList>
    </citation>
    <scope>NUCLEOTIDE SEQUENCE [LARGE SCALE GENOMIC DNA]</scope>
    <source>
        <strain evidence="3 4">L51</strain>
    </source>
</reference>
<keyword evidence="4" id="KW-1185">Reference proteome</keyword>
<name>A0ABR3BDZ9_PHYBL</name>
<feature type="region of interest" description="Disordered" evidence="1">
    <location>
        <begin position="170"/>
        <end position="286"/>
    </location>
</feature>
<dbReference type="EMBL" id="JBCLYO010000001">
    <property type="protein sequence ID" value="KAL0097079.1"/>
    <property type="molecule type" value="Genomic_DNA"/>
</dbReference>
<feature type="compositionally biased region" description="Basic and acidic residues" evidence="1">
    <location>
        <begin position="60"/>
        <end position="74"/>
    </location>
</feature>
<accession>A0ABR3BDZ9</accession>
<feature type="compositionally biased region" description="Basic and acidic residues" evidence="1">
    <location>
        <begin position="87"/>
        <end position="101"/>
    </location>
</feature>
<feature type="region of interest" description="Disordered" evidence="1">
    <location>
        <begin position="27"/>
        <end position="154"/>
    </location>
</feature>
<organism evidence="3 4">
    <name type="scientific">Phycomyces blakesleeanus</name>
    <dbReference type="NCBI Taxonomy" id="4837"/>
    <lineage>
        <taxon>Eukaryota</taxon>
        <taxon>Fungi</taxon>
        <taxon>Fungi incertae sedis</taxon>
        <taxon>Mucoromycota</taxon>
        <taxon>Mucoromycotina</taxon>
        <taxon>Mucoromycetes</taxon>
        <taxon>Mucorales</taxon>
        <taxon>Phycomycetaceae</taxon>
        <taxon>Phycomyces</taxon>
    </lineage>
</organism>
<feature type="compositionally biased region" description="Basic and acidic residues" evidence="1">
    <location>
        <begin position="144"/>
        <end position="154"/>
    </location>
</feature>
<feature type="compositionally biased region" description="Basic and acidic residues" evidence="1">
    <location>
        <begin position="204"/>
        <end position="245"/>
    </location>
</feature>
<evidence type="ECO:0000313" key="4">
    <source>
        <dbReference type="Proteomes" id="UP001448207"/>
    </source>
</evidence>
<evidence type="ECO:0000256" key="2">
    <source>
        <dbReference type="SAM" id="SignalP"/>
    </source>
</evidence>
<proteinExistence type="predicted"/>
<gene>
    <name evidence="3" type="ORF">J3Q64DRAFT_1046566</name>
</gene>
<sequence>MYRELGLLAVLFLPVLLVYFYRSQVSTTDSDSSAKKSKKKNKSKKKKNVEPTAATVDSELDLKSSVKDAQKINDNKNSNQKPKQSPKAKDKSKDKAKDKAKAKANNQNHDQDQDVQIPSTIPVPEPTTPTTRPAVEENSVGIKKTRELEVDEHMDHTPRFARVLRIKTEEEEAFAPVPLEDGWSRQSVRPRTSGSSSSSTPEPLTKKQRENMARAAKRKEEKESHEALQAERLRRHQQQLDREKINSFYSSGAGKNTPWGKNGKRASAKVPASSASLNEHGQLIWD</sequence>
<comment type="caution">
    <text evidence="3">The sequence shown here is derived from an EMBL/GenBank/DDBJ whole genome shotgun (WGS) entry which is preliminary data.</text>
</comment>
<feature type="chain" id="PRO_5046853647" evidence="2">
    <location>
        <begin position="24"/>
        <end position="286"/>
    </location>
</feature>
<evidence type="ECO:0000256" key="1">
    <source>
        <dbReference type="SAM" id="MobiDB-lite"/>
    </source>
</evidence>